<organism evidence="1">
    <name type="scientific">bioreactor metagenome</name>
    <dbReference type="NCBI Taxonomy" id="1076179"/>
    <lineage>
        <taxon>unclassified sequences</taxon>
        <taxon>metagenomes</taxon>
        <taxon>ecological metagenomes</taxon>
    </lineage>
</organism>
<dbReference type="AlphaFoldDB" id="A0A645CV37"/>
<name>A0A645CV37_9ZZZZ</name>
<proteinExistence type="predicted"/>
<reference evidence="1" key="1">
    <citation type="submission" date="2019-08" db="EMBL/GenBank/DDBJ databases">
        <authorList>
            <person name="Kucharzyk K."/>
            <person name="Murdoch R.W."/>
            <person name="Higgins S."/>
            <person name="Loffler F."/>
        </authorList>
    </citation>
    <scope>NUCLEOTIDE SEQUENCE</scope>
</reference>
<sequence>MKIGLIFQDSGFRGVDLKNPDDGNPGIGGTQFCFIMLAKYLKTSYPEIDVHIFHFSENIFPVGIQSHIVSNEYEAICMA</sequence>
<comment type="caution">
    <text evidence="1">The sequence shown here is derived from an EMBL/GenBank/DDBJ whole genome shotgun (WGS) entry which is preliminary data.</text>
</comment>
<accession>A0A645CV37</accession>
<protein>
    <submittedName>
        <fullName evidence="1">Uncharacterized protein</fullName>
    </submittedName>
</protein>
<dbReference type="EMBL" id="VSSQ01030475">
    <property type="protein sequence ID" value="MPM81020.1"/>
    <property type="molecule type" value="Genomic_DNA"/>
</dbReference>
<evidence type="ECO:0000313" key="1">
    <source>
        <dbReference type="EMBL" id="MPM81020.1"/>
    </source>
</evidence>
<gene>
    <name evidence="1" type="ORF">SDC9_128071</name>
</gene>